<accession>A0ABR2E8S6</accession>
<name>A0ABR2E8S6_9ROSI</name>
<dbReference type="Proteomes" id="UP001472677">
    <property type="component" value="Unassembled WGS sequence"/>
</dbReference>
<evidence type="ECO:0000313" key="2">
    <source>
        <dbReference type="Proteomes" id="UP001472677"/>
    </source>
</evidence>
<proteinExistence type="predicted"/>
<sequence length="37" mass="4554">MLDIRHENSRRTRTPHFVYLRYKSISTFPCCENQLQL</sequence>
<gene>
    <name evidence="1" type="ORF">V6N12_031361</name>
</gene>
<comment type="caution">
    <text evidence="1">The sequence shown here is derived from an EMBL/GenBank/DDBJ whole genome shotgun (WGS) entry which is preliminary data.</text>
</comment>
<organism evidence="1 2">
    <name type="scientific">Hibiscus sabdariffa</name>
    <name type="common">roselle</name>
    <dbReference type="NCBI Taxonomy" id="183260"/>
    <lineage>
        <taxon>Eukaryota</taxon>
        <taxon>Viridiplantae</taxon>
        <taxon>Streptophyta</taxon>
        <taxon>Embryophyta</taxon>
        <taxon>Tracheophyta</taxon>
        <taxon>Spermatophyta</taxon>
        <taxon>Magnoliopsida</taxon>
        <taxon>eudicotyledons</taxon>
        <taxon>Gunneridae</taxon>
        <taxon>Pentapetalae</taxon>
        <taxon>rosids</taxon>
        <taxon>malvids</taxon>
        <taxon>Malvales</taxon>
        <taxon>Malvaceae</taxon>
        <taxon>Malvoideae</taxon>
        <taxon>Hibiscus</taxon>
    </lineage>
</organism>
<evidence type="ECO:0000313" key="1">
    <source>
        <dbReference type="EMBL" id="KAK8554398.1"/>
    </source>
</evidence>
<protein>
    <submittedName>
        <fullName evidence="1">Uncharacterized protein</fullName>
    </submittedName>
</protein>
<dbReference type="EMBL" id="JBBPBM010000019">
    <property type="protein sequence ID" value="KAK8554398.1"/>
    <property type="molecule type" value="Genomic_DNA"/>
</dbReference>
<keyword evidence="2" id="KW-1185">Reference proteome</keyword>
<reference evidence="1 2" key="1">
    <citation type="journal article" date="2024" name="G3 (Bethesda)">
        <title>Genome assembly of Hibiscus sabdariffa L. provides insights into metabolisms of medicinal natural products.</title>
        <authorList>
            <person name="Kim T."/>
        </authorList>
    </citation>
    <scope>NUCLEOTIDE SEQUENCE [LARGE SCALE GENOMIC DNA]</scope>
    <source>
        <strain evidence="1">TK-2024</strain>
        <tissue evidence="1">Old leaves</tissue>
    </source>
</reference>